<dbReference type="GO" id="GO:0005829">
    <property type="term" value="C:cytosol"/>
    <property type="evidence" value="ECO:0007669"/>
    <property type="project" value="TreeGrafter"/>
</dbReference>
<dbReference type="InterPro" id="IPR004556">
    <property type="entry name" value="HemK-like"/>
</dbReference>
<keyword evidence="1 5" id="KW-0489">Methyltransferase</keyword>
<dbReference type="AlphaFoldDB" id="A0A345D9I9"/>
<accession>A0A345D9I9</accession>
<dbReference type="InterPro" id="IPR017127">
    <property type="entry name" value="Ribosome_uL3_MTase"/>
</dbReference>
<evidence type="ECO:0000256" key="2">
    <source>
        <dbReference type="ARBA" id="ARBA00022679"/>
    </source>
</evidence>
<dbReference type="Pfam" id="PF05175">
    <property type="entry name" value="MTS"/>
    <property type="match status" value="1"/>
</dbReference>
<sequence length="298" mass="32757">MTMNTFEQAIEAAEKHLLKANLFYGHGMGDAYDEAVYAALFCAGLPVDHDIAWEASYPSPAFTKLSELINARCHTKKPLAYLTHEAFLHGFKFYVDERVIVPRSFIGELILDGFSPWVDVDKTTDILELCTGSACLAIMAAEIFQNAHVDAIDIDPAALEVAQRNVKDYAFENRITLMQSDLYTAVKDSGKRYDIIFSNPPYVNNASMANLPAEYLAEPQIALAGGSDGMDLVRTIVNEAAALLKPNGILVIEIGNEYQHAQTAFKKLPLVWLDTSGSDEAVFLLTRSDLSGKNTIGL</sequence>
<dbReference type="PIRSF" id="PIRSF037167">
    <property type="entry name" value="Mtase_YfcB_prd"/>
    <property type="match status" value="1"/>
</dbReference>
<dbReference type="Gene3D" id="3.40.50.150">
    <property type="entry name" value="Vaccinia Virus protein VP39"/>
    <property type="match status" value="1"/>
</dbReference>
<dbReference type="OrthoDB" id="9800643at2"/>
<dbReference type="InterPro" id="IPR007848">
    <property type="entry name" value="Small_mtfrase_dom"/>
</dbReference>
<dbReference type="GO" id="GO:0036009">
    <property type="term" value="F:protein-glutamine N-methyltransferase activity"/>
    <property type="evidence" value="ECO:0007669"/>
    <property type="project" value="InterPro"/>
</dbReference>
<dbReference type="EC" id="2.1.1.298" evidence="5"/>
<dbReference type="InterPro" id="IPR002052">
    <property type="entry name" value="DNA_methylase_N6_adenine_CS"/>
</dbReference>
<evidence type="ECO:0000256" key="1">
    <source>
        <dbReference type="ARBA" id="ARBA00022603"/>
    </source>
</evidence>
<gene>
    <name evidence="5" type="primary">prmB</name>
    <name evidence="5" type="ORF">DTO96_100744</name>
</gene>
<evidence type="ECO:0000259" key="4">
    <source>
        <dbReference type="Pfam" id="PF05175"/>
    </source>
</evidence>
<reference evidence="6" key="1">
    <citation type="submission" date="2018-07" db="EMBL/GenBank/DDBJ databases">
        <authorList>
            <person name="Kim H."/>
        </authorList>
    </citation>
    <scope>NUCLEOTIDE SEQUENCE [LARGE SCALE GENOMIC DNA]</scope>
    <source>
        <strain evidence="6">F02</strain>
    </source>
</reference>
<name>A0A345D9I9_9BURK</name>
<keyword evidence="3" id="KW-0949">S-adenosyl-L-methionine</keyword>
<keyword evidence="5" id="KW-0689">Ribosomal protein</keyword>
<organism evidence="5 6">
    <name type="scientific">Ephemeroptericola cinctiostellae</name>
    <dbReference type="NCBI Taxonomy" id="2268024"/>
    <lineage>
        <taxon>Bacteria</taxon>
        <taxon>Pseudomonadati</taxon>
        <taxon>Pseudomonadota</taxon>
        <taxon>Betaproteobacteria</taxon>
        <taxon>Burkholderiales</taxon>
        <taxon>Burkholderiaceae</taxon>
        <taxon>Ephemeroptericola</taxon>
    </lineage>
</organism>
<dbReference type="PROSITE" id="PS00092">
    <property type="entry name" value="N6_MTASE"/>
    <property type="match status" value="1"/>
</dbReference>
<feature type="domain" description="Methyltransferase small" evidence="4">
    <location>
        <begin position="121"/>
        <end position="207"/>
    </location>
</feature>
<dbReference type="InterPro" id="IPR029063">
    <property type="entry name" value="SAM-dependent_MTases_sf"/>
</dbReference>
<dbReference type="CDD" id="cd02440">
    <property type="entry name" value="AdoMet_MTases"/>
    <property type="match status" value="1"/>
</dbReference>
<keyword evidence="6" id="KW-1185">Reference proteome</keyword>
<dbReference type="NCBIfam" id="TIGR00536">
    <property type="entry name" value="hemK_fam"/>
    <property type="match status" value="1"/>
</dbReference>
<evidence type="ECO:0000313" key="6">
    <source>
        <dbReference type="Proteomes" id="UP000252182"/>
    </source>
</evidence>
<dbReference type="GO" id="GO:0003676">
    <property type="term" value="F:nucleic acid binding"/>
    <property type="evidence" value="ECO:0007669"/>
    <property type="project" value="InterPro"/>
</dbReference>
<protein>
    <submittedName>
        <fullName evidence="5">50S ribosomal protein L3 glutamine methyltransferase</fullName>
        <ecNumber evidence="5">2.1.1.298</ecNumber>
    </submittedName>
</protein>
<proteinExistence type="predicted"/>
<evidence type="ECO:0000256" key="3">
    <source>
        <dbReference type="ARBA" id="ARBA00022691"/>
    </source>
</evidence>
<dbReference type="KEGG" id="hyf:DTO96_100744"/>
<dbReference type="GO" id="GO:0005840">
    <property type="term" value="C:ribosome"/>
    <property type="evidence" value="ECO:0007669"/>
    <property type="project" value="UniProtKB-KW"/>
</dbReference>
<dbReference type="PANTHER" id="PTHR47806">
    <property type="entry name" value="50S RIBOSOMAL PROTEIN L3 GLUTAMINE METHYLTRANSFERASE"/>
    <property type="match status" value="1"/>
</dbReference>
<keyword evidence="5" id="KW-0687">Ribonucleoprotein</keyword>
<dbReference type="NCBIfam" id="TIGR03533">
    <property type="entry name" value="L3_gln_methyl"/>
    <property type="match status" value="1"/>
</dbReference>
<dbReference type="EMBL" id="CP031124">
    <property type="protein sequence ID" value="AXF85027.1"/>
    <property type="molecule type" value="Genomic_DNA"/>
</dbReference>
<dbReference type="GO" id="GO:0032259">
    <property type="term" value="P:methylation"/>
    <property type="evidence" value="ECO:0007669"/>
    <property type="project" value="UniProtKB-KW"/>
</dbReference>
<evidence type="ECO:0000313" key="5">
    <source>
        <dbReference type="EMBL" id="AXF85027.1"/>
    </source>
</evidence>
<keyword evidence="2 5" id="KW-0808">Transferase</keyword>
<dbReference type="PANTHER" id="PTHR47806:SF1">
    <property type="entry name" value="RIBOSOMAL PROTEIN UL3 GLUTAMINE METHYLTRANSFERASE"/>
    <property type="match status" value="1"/>
</dbReference>
<dbReference type="Proteomes" id="UP000252182">
    <property type="component" value="Chromosome"/>
</dbReference>
<dbReference type="SUPFAM" id="SSF53335">
    <property type="entry name" value="S-adenosyl-L-methionine-dependent methyltransferases"/>
    <property type="match status" value="1"/>
</dbReference>